<feature type="region of interest" description="Disordered" evidence="1">
    <location>
        <begin position="79"/>
        <end position="102"/>
    </location>
</feature>
<gene>
    <name evidence="2" type="ORF">CYMTET_29854</name>
</gene>
<dbReference type="AlphaFoldDB" id="A0AAE0FJY9"/>
<name>A0AAE0FJY9_9CHLO</name>
<evidence type="ECO:0000313" key="3">
    <source>
        <dbReference type="Proteomes" id="UP001190700"/>
    </source>
</evidence>
<reference evidence="2 3" key="1">
    <citation type="journal article" date="2015" name="Genome Biol. Evol.">
        <title>Comparative Genomics of a Bacterivorous Green Alga Reveals Evolutionary Causalities and Consequences of Phago-Mixotrophic Mode of Nutrition.</title>
        <authorList>
            <person name="Burns J.A."/>
            <person name="Paasch A."/>
            <person name="Narechania A."/>
            <person name="Kim E."/>
        </authorList>
    </citation>
    <scope>NUCLEOTIDE SEQUENCE [LARGE SCALE GENOMIC DNA]</scope>
    <source>
        <strain evidence="2 3">PLY_AMNH</strain>
    </source>
</reference>
<feature type="region of interest" description="Disordered" evidence="1">
    <location>
        <begin position="1"/>
        <end position="62"/>
    </location>
</feature>
<feature type="compositionally biased region" description="Polar residues" evidence="1">
    <location>
        <begin position="30"/>
        <end position="50"/>
    </location>
</feature>
<dbReference type="Proteomes" id="UP001190700">
    <property type="component" value="Unassembled WGS sequence"/>
</dbReference>
<accession>A0AAE0FJY9</accession>
<proteinExistence type="predicted"/>
<keyword evidence="3" id="KW-1185">Reference proteome</keyword>
<comment type="caution">
    <text evidence="2">The sequence shown here is derived from an EMBL/GenBank/DDBJ whole genome shotgun (WGS) entry which is preliminary data.</text>
</comment>
<evidence type="ECO:0000256" key="1">
    <source>
        <dbReference type="SAM" id="MobiDB-lite"/>
    </source>
</evidence>
<sequence>MLGATLRDAVHHSPLRARQRHPSVREELGRSSTKRQGASALSNFTGSATRNNHEAVHPNTEPLEQRVASLSTEDIAGKHSKASSLNNTPPTPSDGVVTTDTGRRSACGFPPCRILPTHRVDHKARGREHASRAYYHPATTSVSRHKKQFASSATDAFDGDIQKQQGIMKNVSLPQSGGPARAASAPLKSAALKSYVYAARSHPGSPHNQFRSRLPHSHGHATVDRFLRDAPLVYQDKADRLLRSAGAAELLDAAATARAQQCGAWETANITGLPPVRLVFGLGTGRSGTVSLAQLLSKQKEGKQRGLPRASSVTHEREPLLSWSASSVEERLVTAAKRMDAIVHHTWERWLKVVARAAAGAEALVDRKRRQRQQTLASRGGGSSRSAAAAEVAEAAVAVAVVAAAVVAAAMAATAVAAEAVVAAAA</sequence>
<protein>
    <submittedName>
        <fullName evidence="2">Uncharacterized protein</fullName>
    </submittedName>
</protein>
<feature type="compositionally biased region" description="Basic residues" evidence="1">
    <location>
        <begin position="13"/>
        <end position="22"/>
    </location>
</feature>
<dbReference type="EMBL" id="LGRX02017059">
    <property type="protein sequence ID" value="KAK3261232.1"/>
    <property type="molecule type" value="Genomic_DNA"/>
</dbReference>
<organism evidence="2 3">
    <name type="scientific">Cymbomonas tetramitiformis</name>
    <dbReference type="NCBI Taxonomy" id="36881"/>
    <lineage>
        <taxon>Eukaryota</taxon>
        <taxon>Viridiplantae</taxon>
        <taxon>Chlorophyta</taxon>
        <taxon>Pyramimonadophyceae</taxon>
        <taxon>Pyramimonadales</taxon>
        <taxon>Pyramimonadaceae</taxon>
        <taxon>Cymbomonas</taxon>
    </lineage>
</organism>
<evidence type="ECO:0000313" key="2">
    <source>
        <dbReference type="EMBL" id="KAK3261232.1"/>
    </source>
</evidence>